<evidence type="ECO:0000313" key="1">
    <source>
        <dbReference type="EMBL" id="EFE48713.1"/>
    </source>
</evidence>
<proteinExistence type="predicted"/>
<protein>
    <submittedName>
        <fullName evidence="1">Uncharacterized protein</fullName>
    </submittedName>
</protein>
<organism evidence="1 2">
    <name type="scientific">Neisseria elongata subsp. glycolytica ATCC 29315</name>
    <dbReference type="NCBI Taxonomy" id="546263"/>
    <lineage>
        <taxon>Bacteria</taxon>
        <taxon>Pseudomonadati</taxon>
        <taxon>Pseudomonadota</taxon>
        <taxon>Betaproteobacteria</taxon>
        <taxon>Neisseriales</taxon>
        <taxon>Neisseriaceae</taxon>
        <taxon>Neisseria</taxon>
    </lineage>
</organism>
<dbReference type="EMBL" id="ADBF01000253">
    <property type="protein sequence ID" value="EFE48713.1"/>
    <property type="molecule type" value="Genomic_DNA"/>
</dbReference>
<dbReference type="AlphaFoldDB" id="D4DUD0"/>
<reference evidence="1 2" key="1">
    <citation type="submission" date="2010-02" db="EMBL/GenBank/DDBJ databases">
        <authorList>
            <person name="Weinstock G."/>
            <person name="Sodergren E."/>
            <person name="Clifton S."/>
            <person name="Fulton L."/>
            <person name="Fulton B."/>
            <person name="Courtney L."/>
            <person name="Fronick C."/>
            <person name="Harrison M."/>
            <person name="Strong C."/>
            <person name="Farmer C."/>
            <person name="Delahaunty K."/>
            <person name="Markovic C."/>
            <person name="Hall O."/>
            <person name="Minx P."/>
            <person name="Tomlinson C."/>
            <person name="Mitreva M."/>
            <person name="Nelson J."/>
            <person name="Hou S."/>
            <person name="Wollam A."/>
            <person name="Pepin K.H."/>
            <person name="Johnson M."/>
            <person name="Bhonagiri V."/>
            <person name="Zhang X."/>
            <person name="Suruliraj S."/>
            <person name="Warren W."/>
            <person name="Chinwalla A."/>
            <person name="Mardis E.R."/>
            <person name="Wilson R.K."/>
        </authorList>
    </citation>
    <scope>NUCLEOTIDE SEQUENCE [LARGE SCALE GENOMIC DNA]</scope>
    <source>
        <strain evidence="1 2">ATCC 29315</strain>
    </source>
</reference>
<sequence>MLKGRCFQTALPVFCLLFLRWRRMRLRIALPVMSDHDSRRLNCNRMTSRTVLASWGRVCPSSISGNTAVRRWFNKQP</sequence>
<evidence type="ECO:0000313" key="2">
    <source>
        <dbReference type="Proteomes" id="UP000005536"/>
    </source>
</evidence>
<gene>
    <name evidence="1" type="ORF">NEIELOOT_02689</name>
</gene>
<name>D4DUD0_NEIEG</name>
<comment type="caution">
    <text evidence="1">The sequence shown here is derived from an EMBL/GenBank/DDBJ whole genome shotgun (WGS) entry which is preliminary data.</text>
</comment>
<accession>D4DUD0</accession>
<dbReference type="Proteomes" id="UP000005536">
    <property type="component" value="Unassembled WGS sequence"/>
</dbReference>